<dbReference type="SUPFAM" id="SSF53756">
    <property type="entry name" value="UDP-Glycosyltransferase/glycogen phosphorylase"/>
    <property type="match status" value="1"/>
</dbReference>
<dbReference type="AlphaFoldDB" id="A0ABD6BDN1"/>
<dbReference type="GO" id="GO:0016757">
    <property type="term" value="F:glycosyltransferase activity"/>
    <property type="evidence" value="ECO:0007669"/>
    <property type="project" value="UniProtKB-KW"/>
</dbReference>
<proteinExistence type="predicted"/>
<evidence type="ECO:0000313" key="2">
    <source>
        <dbReference type="Proteomes" id="UP001597076"/>
    </source>
</evidence>
<name>A0ABD6BDN1_9EURY</name>
<keyword evidence="1" id="KW-0808">Transferase</keyword>
<reference evidence="1 2" key="1">
    <citation type="journal article" date="2019" name="Int. J. Syst. Evol. Microbiol.">
        <title>The Global Catalogue of Microorganisms (GCM) 10K type strain sequencing project: providing services to taxonomists for standard genome sequencing and annotation.</title>
        <authorList>
            <consortium name="The Broad Institute Genomics Platform"/>
            <consortium name="The Broad Institute Genome Sequencing Center for Infectious Disease"/>
            <person name="Wu L."/>
            <person name="Ma J."/>
        </authorList>
    </citation>
    <scope>NUCLEOTIDE SEQUENCE [LARGE SCALE GENOMIC DNA]</scope>
    <source>
        <strain evidence="1 2">CGMCC 1.12230</strain>
    </source>
</reference>
<keyword evidence="1" id="KW-0328">Glycosyltransferase</keyword>
<evidence type="ECO:0000313" key="1">
    <source>
        <dbReference type="EMBL" id="MFD1562779.1"/>
    </source>
</evidence>
<dbReference type="Proteomes" id="UP001597076">
    <property type="component" value="Unassembled WGS sequence"/>
</dbReference>
<dbReference type="Pfam" id="PF13692">
    <property type="entry name" value="Glyco_trans_1_4"/>
    <property type="match status" value="1"/>
</dbReference>
<dbReference type="PANTHER" id="PTHR12526">
    <property type="entry name" value="GLYCOSYLTRANSFERASE"/>
    <property type="match status" value="1"/>
</dbReference>
<sequence>MYTAPKWEDCEDQWKSLLDQTLQCSSQVIVGSPTLKNYARQHCDRVVCLPTPIPTDKYPDRQQISETEPSETITLGWIGNPQNLHYLASITEPLAAILEQHDTELHVITAGDLPVTPLRDHPDVTYQTWTLEDELDLLTEVDIGIRPLFDDEWTRGKGGYTSVVQKMALGIPVVATPVGMITEIIEHGHSGYHADSPEEWTRYVCELIEDEQKRREFGKNAHQAVEDQGFWTEQRAEEWVQLFEDLERS</sequence>
<dbReference type="CDD" id="cd03801">
    <property type="entry name" value="GT4_PimA-like"/>
    <property type="match status" value="1"/>
</dbReference>
<protein>
    <submittedName>
        <fullName evidence="1">Glycosyltransferase family 4 protein</fullName>
        <ecNumber evidence="1">2.4.-.-</ecNumber>
    </submittedName>
</protein>
<dbReference type="EMBL" id="JBHUDI010000003">
    <property type="protein sequence ID" value="MFD1562779.1"/>
    <property type="molecule type" value="Genomic_DNA"/>
</dbReference>
<keyword evidence="2" id="KW-1185">Reference proteome</keyword>
<accession>A0ABD6BDN1</accession>
<dbReference type="PANTHER" id="PTHR12526:SF630">
    <property type="entry name" value="GLYCOSYLTRANSFERASE"/>
    <property type="match status" value="1"/>
</dbReference>
<gene>
    <name evidence="1" type="ORF">ACFR99_04350</name>
</gene>
<organism evidence="1 2">
    <name type="scientific">Haloarchaeobius amylolyticus</name>
    <dbReference type="NCBI Taxonomy" id="1198296"/>
    <lineage>
        <taxon>Archaea</taxon>
        <taxon>Methanobacteriati</taxon>
        <taxon>Methanobacteriota</taxon>
        <taxon>Stenosarchaea group</taxon>
        <taxon>Halobacteria</taxon>
        <taxon>Halobacteriales</taxon>
        <taxon>Halorubellaceae</taxon>
        <taxon>Haloarchaeobius</taxon>
    </lineage>
</organism>
<dbReference type="EC" id="2.4.-.-" evidence="1"/>
<dbReference type="Gene3D" id="3.40.50.2000">
    <property type="entry name" value="Glycogen Phosphorylase B"/>
    <property type="match status" value="1"/>
</dbReference>
<comment type="caution">
    <text evidence="1">The sequence shown here is derived from an EMBL/GenBank/DDBJ whole genome shotgun (WGS) entry which is preliminary data.</text>
</comment>